<keyword evidence="1" id="KW-0808">Transferase</keyword>
<keyword evidence="5" id="KW-1185">Reference proteome</keyword>
<reference evidence="4 5" key="1">
    <citation type="journal article" date="2019" name="Int. J. Syst. Evol. Microbiol.">
        <title>The Global Catalogue of Microorganisms (GCM) 10K type strain sequencing project: providing services to taxonomists for standard genome sequencing and annotation.</title>
        <authorList>
            <consortium name="The Broad Institute Genomics Platform"/>
            <consortium name="The Broad Institute Genome Sequencing Center for Infectious Disease"/>
            <person name="Wu L."/>
            <person name="Ma J."/>
        </authorList>
    </citation>
    <scope>NUCLEOTIDE SEQUENCE [LARGE SCALE GENOMIC DNA]</scope>
    <source>
        <strain evidence="4 5">JCM 3367</strain>
    </source>
</reference>
<keyword evidence="2" id="KW-0012">Acyltransferase</keyword>
<name>A0ABN3N3R0_9ACTN</name>
<evidence type="ECO:0000256" key="2">
    <source>
        <dbReference type="ARBA" id="ARBA00023315"/>
    </source>
</evidence>
<feature type="domain" description="N-acetyltransferase" evidence="3">
    <location>
        <begin position="137"/>
        <end position="278"/>
    </location>
</feature>
<dbReference type="PIRSF" id="PIRSF021603">
    <property type="entry name" value="UCP21603_acetyltransf"/>
    <property type="match status" value="1"/>
</dbReference>
<organism evidence="4 5">
    <name type="scientific">Pilimelia columellifera subsp. columellifera</name>
    <dbReference type="NCBI Taxonomy" id="706583"/>
    <lineage>
        <taxon>Bacteria</taxon>
        <taxon>Bacillati</taxon>
        <taxon>Actinomycetota</taxon>
        <taxon>Actinomycetes</taxon>
        <taxon>Micromonosporales</taxon>
        <taxon>Micromonosporaceae</taxon>
        <taxon>Pilimelia</taxon>
    </lineage>
</organism>
<evidence type="ECO:0000259" key="3">
    <source>
        <dbReference type="PROSITE" id="PS51186"/>
    </source>
</evidence>
<dbReference type="InterPro" id="IPR016794">
    <property type="entry name" value="UCP21603_acetyltransf"/>
</dbReference>
<proteinExistence type="predicted"/>
<dbReference type="Pfam" id="PF00583">
    <property type="entry name" value="Acetyltransf_1"/>
    <property type="match status" value="1"/>
</dbReference>
<accession>A0ABN3N3R0</accession>
<dbReference type="EMBL" id="BAAARY010000002">
    <property type="protein sequence ID" value="GAA2513735.1"/>
    <property type="molecule type" value="Genomic_DNA"/>
</dbReference>
<dbReference type="InterPro" id="IPR025289">
    <property type="entry name" value="DUF4081"/>
</dbReference>
<dbReference type="Pfam" id="PF13312">
    <property type="entry name" value="DUF4081"/>
    <property type="match status" value="1"/>
</dbReference>
<evidence type="ECO:0000256" key="1">
    <source>
        <dbReference type="ARBA" id="ARBA00022679"/>
    </source>
</evidence>
<dbReference type="Proteomes" id="UP001499978">
    <property type="component" value="Unassembled WGS sequence"/>
</dbReference>
<dbReference type="Gene3D" id="3.40.630.30">
    <property type="match status" value="1"/>
</dbReference>
<evidence type="ECO:0000313" key="4">
    <source>
        <dbReference type="EMBL" id="GAA2513735.1"/>
    </source>
</evidence>
<dbReference type="PANTHER" id="PTHR43877">
    <property type="entry name" value="AMINOALKYLPHOSPHONATE N-ACETYLTRANSFERASE-RELATED-RELATED"/>
    <property type="match status" value="1"/>
</dbReference>
<dbReference type="InterPro" id="IPR016181">
    <property type="entry name" value="Acyl_CoA_acyltransferase"/>
</dbReference>
<gene>
    <name evidence="4" type="ORF">GCM10010201_06960</name>
</gene>
<dbReference type="InterPro" id="IPR050832">
    <property type="entry name" value="Bact_Acetyltransf"/>
</dbReference>
<dbReference type="InterPro" id="IPR000182">
    <property type="entry name" value="GNAT_dom"/>
</dbReference>
<dbReference type="PROSITE" id="PS51186">
    <property type="entry name" value="GNAT"/>
    <property type="match status" value="1"/>
</dbReference>
<dbReference type="SUPFAM" id="SSF55729">
    <property type="entry name" value="Acyl-CoA N-acyltransferases (Nat)"/>
    <property type="match status" value="1"/>
</dbReference>
<evidence type="ECO:0000313" key="5">
    <source>
        <dbReference type="Proteomes" id="UP001499978"/>
    </source>
</evidence>
<dbReference type="RefSeq" id="WP_344168090.1">
    <property type="nucleotide sequence ID" value="NZ_BAAARY010000002.1"/>
</dbReference>
<comment type="caution">
    <text evidence="4">The sequence shown here is derived from an EMBL/GenBank/DDBJ whole genome shotgun (WGS) entry which is preliminary data.</text>
</comment>
<sequence length="278" mass="29840">MLTTPVRHLGASDRASVQRLLDRDPLAAAQVTERLSGRGLSWWRSEGRLVGYGGPEPTSLCWVGAHLVPVLVDRTAAGAFAELLGCQPRICASVVGRAEGVLALWDRLAPVWGPAREIRDDQPLLVADAAPPIPADPAVRLVQRHEVDQIFPAAVAMYEEEIGASPLVGDGGAGYRARLADIVRARRAYARIEDGRVIFKAELAVITQHTAQVQGVWVDPAWRGQGIAAPAMAAVVADALRRVAPTVSLYVNGYNLPARRAYARCGFRSAGVFATVLF</sequence>
<protein>
    <submittedName>
        <fullName evidence="4">GNAT family N-acetyltransferase</fullName>
    </submittedName>
</protein>